<comment type="similarity">
    <text evidence="11">Belongs to the class I-like SAM-binding methyltransferase superfamily. DOT1 family.</text>
</comment>
<proteinExistence type="inferred from homology"/>
<dbReference type="SUPFAM" id="SSF53335">
    <property type="entry name" value="S-adenosyl-L-methionine-dependent methyltransferases"/>
    <property type="match status" value="1"/>
</dbReference>
<comment type="subcellular location">
    <subcellularLocation>
        <location evidence="1 11">Nucleus</location>
    </subcellularLocation>
</comment>
<keyword evidence="8 11" id="KW-0539">Nucleus</keyword>
<evidence type="ECO:0000256" key="7">
    <source>
        <dbReference type="ARBA" id="ARBA00022853"/>
    </source>
</evidence>
<dbReference type="InterPro" id="IPR029063">
    <property type="entry name" value="SAM-dependent_MTases_sf"/>
</dbReference>
<dbReference type="PANTHER" id="PTHR21451">
    <property type="entry name" value="HISTONE H3 METHYLTRANSFERASE"/>
    <property type="match status" value="1"/>
</dbReference>
<dbReference type="GO" id="GO:0140956">
    <property type="term" value="F:histone H3K79 trimethyltransferase activity"/>
    <property type="evidence" value="ECO:0007669"/>
    <property type="project" value="UniProtKB-EC"/>
</dbReference>
<dbReference type="STRING" id="796925.A0A137NXJ0"/>
<evidence type="ECO:0000256" key="1">
    <source>
        <dbReference type="ARBA" id="ARBA00004123"/>
    </source>
</evidence>
<dbReference type="OrthoDB" id="443402at2759"/>
<organism evidence="13 14">
    <name type="scientific">Conidiobolus coronatus (strain ATCC 28846 / CBS 209.66 / NRRL 28638)</name>
    <name type="common">Delacroixia coronata</name>
    <dbReference type="NCBI Taxonomy" id="796925"/>
    <lineage>
        <taxon>Eukaryota</taxon>
        <taxon>Fungi</taxon>
        <taxon>Fungi incertae sedis</taxon>
        <taxon>Zoopagomycota</taxon>
        <taxon>Entomophthoromycotina</taxon>
        <taxon>Entomophthoromycetes</taxon>
        <taxon>Entomophthorales</taxon>
        <taxon>Ancylistaceae</taxon>
        <taxon>Conidiobolus</taxon>
    </lineage>
</organism>
<dbReference type="Proteomes" id="UP000070444">
    <property type="component" value="Unassembled WGS sequence"/>
</dbReference>
<dbReference type="InterPro" id="IPR025789">
    <property type="entry name" value="DOT1_dom"/>
</dbReference>
<dbReference type="GO" id="GO:0032259">
    <property type="term" value="P:methylation"/>
    <property type="evidence" value="ECO:0007669"/>
    <property type="project" value="UniProtKB-KW"/>
</dbReference>
<evidence type="ECO:0000256" key="6">
    <source>
        <dbReference type="ARBA" id="ARBA00022691"/>
    </source>
</evidence>
<evidence type="ECO:0000256" key="5">
    <source>
        <dbReference type="ARBA" id="ARBA00022679"/>
    </source>
</evidence>
<dbReference type="PANTHER" id="PTHR21451:SF0">
    <property type="entry name" value="HISTONE-LYSINE N-METHYLTRANSFERASE, H3 LYSINE-79 SPECIFIC"/>
    <property type="match status" value="1"/>
</dbReference>
<evidence type="ECO:0000256" key="2">
    <source>
        <dbReference type="ARBA" id="ARBA00012190"/>
    </source>
</evidence>
<evidence type="ECO:0000256" key="3">
    <source>
        <dbReference type="ARBA" id="ARBA00020987"/>
    </source>
</evidence>
<dbReference type="Pfam" id="PF08123">
    <property type="entry name" value="DOT1"/>
    <property type="match status" value="1"/>
</dbReference>
<dbReference type="AlphaFoldDB" id="A0A137NXJ0"/>
<dbReference type="PROSITE" id="PS51569">
    <property type="entry name" value="DOT1"/>
    <property type="match status" value="1"/>
</dbReference>
<keyword evidence="14" id="KW-1185">Reference proteome</keyword>
<comment type="catalytic activity">
    <reaction evidence="10 11">
        <text>L-lysyl(79)-[histone H3] + 3 S-adenosyl-L-methionine = N(6),N(6),N(6)-trimethyl-L-lysyl(79)-[histone H3] + 3 S-adenosyl-L-homocysteine + 3 H(+)</text>
        <dbReference type="Rhea" id="RHEA:60328"/>
        <dbReference type="Rhea" id="RHEA-COMP:15549"/>
        <dbReference type="Rhea" id="RHEA-COMP:15552"/>
        <dbReference type="ChEBI" id="CHEBI:15378"/>
        <dbReference type="ChEBI" id="CHEBI:29969"/>
        <dbReference type="ChEBI" id="CHEBI:57856"/>
        <dbReference type="ChEBI" id="CHEBI:59789"/>
        <dbReference type="ChEBI" id="CHEBI:61961"/>
        <dbReference type="EC" id="2.1.1.360"/>
    </reaction>
</comment>
<evidence type="ECO:0000256" key="11">
    <source>
        <dbReference type="RuleBase" id="RU271113"/>
    </source>
</evidence>
<keyword evidence="4 11" id="KW-0489">Methyltransferase</keyword>
<evidence type="ECO:0000313" key="14">
    <source>
        <dbReference type="Proteomes" id="UP000070444"/>
    </source>
</evidence>
<evidence type="ECO:0000313" key="13">
    <source>
        <dbReference type="EMBL" id="KXN67398.1"/>
    </source>
</evidence>
<sequence length="367" mass="41401">MDLLLLLIQLPNTKTHTYKPFFSHNSSKSLLAELEYPSGFSETFSLVVPYSRKEAAIDHEEYNPVQDIISTVELIAYYCCDSEIGVKYGDTKSGHIRNLIKSKNTGDQQLFTTTLSHINQLTRELRQNNEFTNPNPLKNSQVSSHLLHQAYSRAVAPHSDLLVENRAFSSTTYGEINPIFVNEIIEKTDLTQDMIFIDLGSGIGNVVLQVAAQVGCESHGVEIVPITHSLARLNRQELHHRYGVYNADAPKCWLHQGDLSSDPSIKLKIAEADVVLANNYLFDSRLDHKLSELLMNMKNGARVVSLKPLVPLDFKVNKRNLGELSAIMKCEKLSYAKDFVSWTNSSGDYYLQTIDRHPLEEYLSSQI</sequence>
<keyword evidence="5 11" id="KW-0808">Transferase</keyword>
<dbReference type="CDD" id="cd02440">
    <property type="entry name" value="AdoMet_MTases"/>
    <property type="match status" value="1"/>
</dbReference>
<comment type="function">
    <text evidence="11">Histone methyltransferase that specifically trimethylates histone H3 to form H3K79me3. This methylation is required for telomere silencing and for the pachytene checkpoint during the meiotic cell cycle by allowing the recruitment of RAD9 to double strand breaks. Nucleosomes are preferred as substrate compared to free histone.</text>
</comment>
<dbReference type="OMA" id="RVETCEY"/>
<dbReference type="GO" id="GO:0005634">
    <property type="term" value="C:nucleus"/>
    <property type="evidence" value="ECO:0007669"/>
    <property type="project" value="UniProtKB-SubCell"/>
</dbReference>
<dbReference type="FunFam" id="3.40.50.150:FF:000033">
    <property type="entry name" value="Histone-lysine N-methyltransferase, H3 lysine-79 specific"/>
    <property type="match status" value="1"/>
</dbReference>
<dbReference type="Gene3D" id="1.10.260.170">
    <property type="match status" value="1"/>
</dbReference>
<keyword evidence="7 11" id="KW-0156">Chromatin regulator</keyword>
<evidence type="ECO:0000256" key="8">
    <source>
        <dbReference type="ARBA" id="ARBA00023242"/>
    </source>
</evidence>
<evidence type="ECO:0000259" key="12">
    <source>
        <dbReference type="PROSITE" id="PS51569"/>
    </source>
</evidence>
<name>A0A137NXJ0_CONC2</name>
<dbReference type="InterPro" id="IPR030445">
    <property type="entry name" value="H3-K79_meTrfase"/>
</dbReference>
<accession>A0A137NXJ0</accession>
<evidence type="ECO:0000256" key="9">
    <source>
        <dbReference type="ARBA" id="ARBA00029821"/>
    </source>
</evidence>
<gene>
    <name evidence="13" type="ORF">CONCODRAFT_73006</name>
</gene>
<comment type="miscellaneous">
    <text evidence="11">In contrast to other lysine histone methyltransferases, it does not contain a SET domain, suggesting the existence of another mechanism for methylation of lysine residues of histones.</text>
</comment>
<keyword evidence="6 11" id="KW-0949">S-adenosyl-L-methionine</keyword>
<dbReference type="GO" id="GO:0000077">
    <property type="term" value="P:DNA damage checkpoint signaling"/>
    <property type="evidence" value="ECO:0007669"/>
    <property type="project" value="TreeGrafter"/>
</dbReference>
<evidence type="ECO:0000256" key="10">
    <source>
        <dbReference type="ARBA" id="ARBA00047770"/>
    </source>
</evidence>
<feature type="domain" description="DOT1" evidence="12">
    <location>
        <begin position="42"/>
        <end position="367"/>
    </location>
</feature>
<reference evidence="13 14" key="1">
    <citation type="journal article" date="2015" name="Genome Biol. Evol.">
        <title>Phylogenomic analyses indicate that early fungi evolved digesting cell walls of algal ancestors of land plants.</title>
        <authorList>
            <person name="Chang Y."/>
            <person name="Wang S."/>
            <person name="Sekimoto S."/>
            <person name="Aerts A.L."/>
            <person name="Choi C."/>
            <person name="Clum A."/>
            <person name="LaButti K.M."/>
            <person name="Lindquist E.A."/>
            <person name="Yee Ngan C."/>
            <person name="Ohm R.A."/>
            <person name="Salamov A.A."/>
            <person name="Grigoriev I.V."/>
            <person name="Spatafora J.W."/>
            <person name="Berbee M.L."/>
        </authorList>
    </citation>
    <scope>NUCLEOTIDE SEQUENCE [LARGE SCALE GENOMIC DNA]</scope>
    <source>
        <strain evidence="13 14">NRRL 28638</strain>
    </source>
</reference>
<dbReference type="EMBL" id="KQ964639">
    <property type="protein sequence ID" value="KXN67398.1"/>
    <property type="molecule type" value="Genomic_DNA"/>
</dbReference>
<dbReference type="GO" id="GO:0006281">
    <property type="term" value="P:DNA repair"/>
    <property type="evidence" value="ECO:0007669"/>
    <property type="project" value="TreeGrafter"/>
</dbReference>
<dbReference type="Gene3D" id="3.40.50.150">
    <property type="entry name" value="Vaccinia Virus protein VP39"/>
    <property type="match status" value="1"/>
</dbReference>
<evidence type="ECO:0000256" key="4">
    <source>
        <dbReference type="ARBA" id="ARBA00022603"/>
    </source>
</evidence>
<protein>
    <recommendedName>
        <fullName evidence="3 11">Histone-lysine N-methyltransferase, H3 lysine-79 specific</fullName>
        <ecNumber evidence="2 11">2.1.1.360</ecNumber>
    </recommendedName>
    <alternativeName>
        <fullName evidence="9 11">Histone H3-K79 methyltransferase</fullName>
    </alternativeName>
</protein>
<dbReference type="EC" id="2.1.1.360" evidence="2 11"/>